<keyword evidence="6 7" id="KW-0349">Heme</keyword>
<keyword evidence="5 6" id="KW-0408">Iron</keyword>
<dbReference type="PRINTS" id="PR00385">
    <property type="entry name" value="P450"/>
</dbReference>
<evidence type="ECO:0000256" key="7">
    <source>
        <dbReference type="RuleBase" id="RU000461"/>
    </source>
</evidence>
<dbReference type="InterPro" id="IPR036396">
    <property type="entry name" value="Cyt_P450_sf"/>
</dbReference>
<evidence type="ECO:0000313" key="9">
    <source>
        <dbReference type="EMBL" id="KAK1269672.1"/>
    </source>
</evidence>
<dbReference type="Pfam" id="PF00067">
    <property type="entry name" value="p450"/>
    <property type="match status" value="1"/>
</dbReference>
<keyword evidence="8" id="KW-0472">Membrane</keyword>
<evidence type="ECO:0000256" key="2">
    <source>
        <dbReference type="ARBA" id="ARBA00010617"/>
    </source>
</evidence>
<keyword evidence="4 7" id="KW-0560">Oxidoreductase</keyword>
<keyword evidence="8" id="KW-0812">Transmembrane</keyword>
<evidence type="ECO:0000313" key="10">
    <source>
        <dbReference type="Proteomes" id="UP001179952"/>
    </source>
</evidence>
<dbReference type="SUPFAM" id="SSF48264">
    <property type="entry name" value="Cytochrome P450"/>
    <property type="match status" value="1"/>
</dbReference>
<evidence type="ECO:0000256" key="8">
    <source>
        <dbReference type="SAM" id="Phobius"/>
    </source>
</evidence>
<proteinExistence type="inferred from homology"/>
<feature type="binding site" description="axial binding residue" evidence="6">
    <location>
        <position position="426"/>
    </location>
    <ligand>
        <name>heme</name>
        <dbReference type="ChEBI" id="CHEBI:30413"/>
    </ligand>
    <ligandPart>
        <name>Fe</name>
        <dbReference type="ChEBI" id="CHEBI:18248"/>
    </ligandPart>
</feature>
<dbReference type="Proteomes" id="UP001179952">
    <property type="component" value="Unassembled WGS sequence"/>
</dbReference>
<dbReference type="InterPro" id="IPR002401">
    <property type="entry name" value="Cyt_P450_E_grp-I"/>
</dbReference>
<keyword evidence="3 6" id="KW-0479">Metal-binding</keyword>
<comment type="similarity">
    <text evidence="2 7">Belongs to the cytochrome P450 family.</text>
</comment>
<evidence type="ECO:0000256" key="1">
    <source>
        <dbReference type="ARBA" id="ARBA00001971"/>
    </source>
</evidence>
<comment type="caution">
    <text evidence="9">The sequence shown here is derived from an EMBL/GenBank/DDBJ whole genome shotgun (WGS) entry which is preliminary data.</text>
</comment>
<comment type="cofactor">
    <cofactor evidence="1 6">
        <name>heme</name>
        <dbReference type="ChEBI" id="CHEBI:30413"/>
    </cofactor>
</comment>
<dbReference type="PANTHER" id="PTHR24286">
    <property type="entry name" value="CYTOCHROME P450 26"/>
    <property type="match status" value="1"/>
</dbReference>
<sequence>MDNPHLQLLLLFAAVTAAFITFYLKRKLSSSPKKHPPGSLGLPILGEIVSAMNALRLDRAHEWIHERVAAHGPVFMTSFVGTKTVVMIGEDANKFIFSASDETLRSHQSSPIVHVVGKHSLFEYHGAKHKMVRGAMLGFLRPDSLQRYVPRMDSLVQYYLQQELEGKDTTKAVPLLKNITFRVTTTLLFMISDEKVKDMLYKDFSLISKGIWSVPLYFPGTTFYHAMRARERIVDCFSNLIGERKRAMETGKIVGSQHDMISSLLSLRDEDGRGLTGDEIIDNLVGLTIASHDTTTSLLTSFVRVLARDAFVYEQVYKEQAKVVSEKEEKYVTWKDIQKMKYTWRVAKELLRMYPPLFGNFRKVVKDTSFNGFDIPRGWQVEWTTTSHMDGEIFKEPMKFDPSRFESSRTHPPYTYVPFGAGQRMCPGSEYSKAEVLLIVHHFIMNYRFSEMIPDEPLTRIPVTSPAMGLPIKLEKIK</sequence>
<evidence type="ECO:0000256" key="5">
    <source>
        <dbReference type="ARBA" id="ARBA00023004"/>
    </source>
</evidence>
<evidence type="ECO:0008006" key="11">
    <source>
        <dbReference type="Google" id="ProtNLM"/>
    </source>
</evidence>
<keyword evidence="8" id="KW-1133">Transmembrane helix</keyword>
<accession>A0AAV9B093</accession>
<evidence type="ECO:0000256" key="6">
    <source>
        <dbReference type="PIRSR" id="PIRSR602401-1"/>
    </source>
</evidence>
<reference evidence="9" key="1">
    <citation type="journal article" date="2023" name="Nat. Commun.">
        <title>Diploid and tetraploid genomes of Acorus and the evolution of monocots.</title>
        <authorList>
            <person name="Ma L."/>
            <person name="Liu K.W."/>
            <person name="Li Z."/>
            <person name="Hsiao Y.Y."/>
            <person name="Qi Y."/>
            <person name="Fu T."/>
            <person name="Tang G.D."/>
            <person name="Zhang D."/>
            <person name="Sun W.H."/>
            <person name="Liu D.K."/>
            <person name="Li Y."/>
            <person name="Chen G.Z."/>
            <person name="Liu X.D."/>
            <person name="Liao X.Y."/>
            <person name="Jiang Y.T."/>
            <person name="Yu X."/>
            <person name="Hao Y."/>
            <person name="Huang J."/>
            <person name="Zhao X.W."/>
            <person name="Ke S."/>
            <person name="Chen Y.Y."/>
            <person name="Wu W.L."/>
            <person name="Hsu J.L."/>
            <person name="Lin Y.F."/>
            <person name="Huang M.D."/>
            <person name="Li C.Y."/>
            <person name="Huang L."/>
            <person name="Wang Z.W."/>
            <person name="Zhao X."/>
            <person name="Zhong W.Y."/>
            <person name="Peng D.H."/>
            <person name="Ahmad S."/>
            <person name="Lan S."/>
            <person name="Zhang J.S."/>
            <person name="Tsai W.C."/>
            <person name="Van de Peer Y."/>
            <person name="Liu Z.J."/>
        </authorList>
    </citation>
    <scope>NUCLEOTIDE SEQUENCE</scope>
    <source>
        <strain evidence="9">SCP</strain>
    </source>
</reference>
<gene>
    <name evidence="9" type="ORF">QJS04_geneDACA014012</name>
</gene>
<dbReference type="CDD" id="cd11043">
    <property type="entry name" value="CYP90-like"/>
    <property type="match status" value="1"/>
</dbReference>
<dbReference type="InterPro" id="IPR017972">
    <property type="entry name" value="Cyt_P450_CS"/>
</dbReference>
<reference evidence="9" key="2">
    <citation type="submission" date="2023-06" db="EMBL/GenBank/DDBJ databases">
        <authorList>
            <person name="Ma L."/>
            <person name="Liu K.-W."/>
            <person name="Li Z."/>
            <person name="Hsiao Y.-Y."/>
            <person name="Qi Y."/>
            <person name="Fu T."/>
            <person name="Tang G."/>
            <person name="Zhang D."/>
            <person name="Sun W.-H."/>
            <person name="Liu D.-K."/>
            <person name="Li Y."/>
            <person name="Chen G.-Z."/>
            <person name="Liu X.-D."/>
            <person name="Liao X.-Y."/>
            <person name="Jiang Y.-T."/>
            <person name="Yu X."/>
            <person name="Hao Y."/>
            <person name="Huang J."/>
            <person name="Zhao X.-W."/>
            <person name="Ke S."/>
            <person name="Chen Y.-Y."/>
            <person name="Wu W.-L."/>
            <person name="Hsu J.-L."/>
            <person name="Lin Y.-F."/>
            <person name="Huang M.-D."/>
            <person name="Li C.-Y."/>
            <person name="Huang L."/>
            <person name="Wang Z.-W."/>
            <person name="Zhao X."/>
            <person name="Zhong W.-Y."/>
            <person name="Peng D.-H."/>
            <person name="Ahmad S."/>
            <person name="Lan S."/>
            <person name="Zhang J.-S."/>
            <person name="Tsai W.-C."/>
            <person name="Van De Peer Y."/>
            <person name="Liu Z.-J."/>
        </authorList>
    </citation>
    <scope>NUCLEOTIDE SEQUENCE</scope>
    <source>
        <strain evidence="9">SCP</strain>
        <tissue evidence="9">Leaves</tissue>
    </source>
</reference>
<dbReference type="EMBL" id="JAUJYN010000006">
    <property type="protein sequence ID" value="KAK1269672.1"/>
    <property type="molecule type" value="Genomic_DNA"/>
</dbReference>
<dbReference type="GO" id="GO:0020037">
    <property type="term" value="F:heme binding"/>
    <property type="evidence" value="ECO:0007669"/>
    <property type="project" value="InterPro"/>
</dbReference>
<dbReference type="GO" id="GO:0016705">
    <property type="term" value="F:oxidoreductase activity, acting on paired donors, with incorporation or reduction of molecular oxygen"/>
    <property type="evidence" value="ECO:0007669"/>
    <property type="project" value="InterPro"/>
</dbReference>
<protein>
    <recommendedName>
        <fullName evidence="11">Cytochrome P450</fullName>
    </recommendedName>
</protein>
<dbReference type="PROSITE" id="PS00086">
    <property type="entry name" value="CYTOCHROME_P450"/>
    <property type="match status" value="1"/>
</dbReference>
<organism evidence="9 10">
    <name type="scientific">Acorus gramineus</name>
    <name type="common">Dwarf sweet flag</name>
    <dbReference type="NCBI Taxonomy" id="55184"/>
    <lineage>
        <taxon>Eukaryota</taxon>
        <taxon>Viridiplantae</taxon>
        <taxon>Streptophyta</taxon>
        <taxon>Embryophyta</taxon>
        <taxon>Tracheophyta</taxon>
        <taxon>Spermatophyta</taxon>
        <taxon>Magnoliopsida</taxon>
        <taxon>Liliopsida</taxon>
        <taxon>Acoraceae</taxon>
        <taxon>Acorus</taxon>
    </lineage>
</organism>
<keyword evidence="10" id="KW-1185">Reference proteome</keyword>
<feature type="transmembrane region" description="Helical" evidence="8">
    <location>
        <begin position="6"/>
        <end position="24"/>
    </location>
</feature>
<evidence type="ECO:0000256" key="3">
    <source>
        <dbReference type="ARBA" id="ARBA00022723"/>
    </source>
</evidence>
<dbReference type="GO" id="GO:0005506">
    <property type="term" value="F:iron ion binding"/>
    <property type="evidence" value="ECO:0007669"/>
    <property type="project" value="InterPro"/>
</dbReference>
<dbReference type="Gene3D" id="1.10.630.10">
    <property type="entry name" value="Cytochrome P450"/>
    <property type="match status" value="1"/>
</dbReference>
<dbReference type="AlphaFoldDB" id="A0AAV9B093"/>
<dbReference type="GO" id="GO:0016125">
    <property type="term" value="P:sterol metabolic process"/>
    <property type="evidence" value="ECO:0007669"/>
    <property type="project" value="TreeGrafter"/>
</dbReference>
<dbReference type="FunFam" id="1.10.630.10:FF:000022">
    <property type="entry name" value="Taxadiene 5-alpha hydroxylase"/>
    <property type="match status" value="1"/>
</dbReference>
<dbReference type="PRINTS" id="PR00463">
    <property type="entry name" value="EP450I"/>
</dbReference>
<evidence type="ECO:0000256" key="4">
    <source>
        <dbReference type="ARBA" id="ARBA00023002"/>
    </source>
</evidence>
<dbReference type="PANTHER" id="PTHR24286:SF256">
    <property type="entry name" value="CYTOCHROME P450 FAMILY PROTEIN"/>
    <property type="match status" value="1"/>
</dbReference>
<dbReference type="GO" id="GO:0004497">
    <property type="term" value="F:monooxygenase activity"/>
    <property type="evidence" value="ECO:0007669"/>
    <property type="project" value="UniProtKB-KW"/>
</dbReference>
<name>A0AAV9B093_ACOGR</name>
<dbReference type="InterPro" id="IPR001128">
    <property type="entry name" value="Cyt_P450"/>
</dbReference>
<keyword evidence="7" id="KW-0503">Monooxygenase</keyword>